<protein>
    <submittedName>
        <fullName evidence="2">ASCH domain-containing protein</fullName>
    </submittedName>
</protein>
<sequence length="177" mass="20544">MADIKTAADYKTLKLKKCLIAPLLSGEKRVTRRETDITYVRSNVDRKIWHYWKTFDIQDHIDTPEGETYRIPKGAELLVSTPESKILERAPIQAGETILFTEPLTTDVHRPIATATVTKVRIQHVQDITEEDTIKEGFKSRDDFRQFIESVYPQCWTLNRSVWVYEFDNVKAWEGAA</sequence>
<dbReference type="SUPFAM" id="SSF88697">
    <property type="entry name" value="PUA domain-like"/>
    <property type="match status" value="1"/>
</dbReference>
<dbReference type="EMBL" id="AAGKHU010000026">
    <property type="protein sequence ID" value="EBP0011262.1"/>
    <property type="molecule type" value="Genomic_DNA"/>
</dbReference>
<feature type="domain" description="ASCH" evidence="1">
    <location>
        <begin position="20"/>
        <end position="167"/>
    </location>
</feature>
<dbReference type="Gene3D" id="2.30.130.30">
    <property type="entry name" value="Hypothetical protein"/>
    <property type="match status" value="1"/>
</dbReference>
<accession>A0A5U2EYL1</accession>
<organism evidence="2">
    <name type="scientific">Salmonella enterica</name>
    <name type="common">Salmonella choleraesuis</name>
    <dbReference type="NCBI Taxonomy" id="28901"/>
    <lineage>
        <taxon>Bacteria</taxon>
        <taxon>Pseudomonadati</taxon>
        <taxon>Pseudomonadota</taxon>
        <taxon>Gammaproteobacteria</taxon>
        <taxon>Enterobacterales</taxon>
        <taxon>Enterobacteriaceae</taxon>
        <taxon>Salmonella</taxon>
    </lineage>
</organism>
<reference evidence="2" key="1">
    <citation type="submission" date="2018-07" db="EMBL/GenBank/DDBJ databases">
        <authorList>
            <consortium name="GenomeTrakr network: Whole genome sequencing for foodborne pathogen traceback"/>
        </authorList>
    </citation>
    <scope>NUCLEOTIDE SEQUENCE</scope>
    <source>
        <strain evidence="2">CFSAN018538</strain>
    </source>
</reference>
<dbReference type="Pfam" id="PF04266">
    <property type="entry name" value="ASCH"/>
    <property type="match status" value="1"/>
</dbReference>
<gene>
    <name evidence="2" type="ORF">HX37_10475</name>
</gene>
<evidence type="ECO:0000313" key="2">
    <source>
        <dbReference type="EMBL" id="EBP0011262.1"/>
    </source>
</evidence>
<dbReference type="InterPro" id="IPR007374">
    <property type="entry name" value="ASCH_domain"/>
</dbReference>
<name>A0A5U2EYL1_SALER</name>
<comment type="caution">
    <text evidence="2">The sequence shown here is derived from an EMBL/GenBank/DDBJ whole genome shotgun (WGS) entry which is preliminary data.</text>
</comment>
<evidence type="ECO:0000259" key="1">
    <source>
        <dbReference type="Pfam" id="PF04266"/>
    </source>
</evidence>
<dbReference type="AlphaFoldDB" id="A0A5U2EYL1"/>
<dbReference type="InterPro" id="IPR015947">
    <property type="entry name" value="PUA-like_sf"/>
</dbReference>
<proteinExistence type="predicted"/>